<feature type="transmembrane region" description="Helical" evidence="8">
    <location>
        <begin position="157"/>
        <end position="174"/>
    </location>
</feature>
<keyword evidence="2 7" id="KW-0812">Transmembrane</keyword>
<accession>A0A6B0R1D2</accession>
<evidence type="ECO:0000256" key="7">
    <source>
        <dbReference type="PROSITE-ProRule" id="PRU00581"/>
    </source>
</evidence>
<feature type="domain" description="MARVEL" evidence="9">
    <location>
        <begin position="151"/>
        <end position="302"/>
    </location>
</feature>
<comment type="subcellular location">
    <subcellularLocation>
        <location evidence="1">Membrane</location>
        <topology evidence="1">Multi-pass membrane protein</topology>
    </subcellularLocation>
</comment>
<evidence type="ECO:0000256" key="5">
    <source>
        <dbReference type="ARBA" id="ARBA00023136"/>
    </source>
</evidence>
<sequence>MSTGRTSPEKCGLYIVFSCLRVPQLVCIISAFFLVLDMGIRWGDISSWIMFSWCFCIIGTLIIVILELYRFPTDFPFCWYNFSITYACYAALICLSASIFYPITYIKFLPYDATRNRAIAATVFSCIACVVYVMEVACVWECYKLKEIPCFVHTMPGLLKVLETFVACVIFAFLSNTSLYIDQPALEWCVAVYSICFILAVLAMLMDREEWENRLPISFPVFHLGLNLLSILLHFTALVLWLLYQFDEKYGGQPQQSSDVNCIDRTTNGTCAWEQRLAVAVLTAANLLTYMADLGYWAHQVSVGTGGQPTDS</sequence>
<dbReference type="Proteomes" id="UP000322234">
    <property type="component" value="Unassembled WGS sequence"/>
</dbReference>
<dbReference type="GO" id="GO:0005911">
    <property type="term" value="C:cell-cell junction"/>
    <property type="evidence" value="ECO:0007669"/>
    <property type="project" value="TreeGrafter"/>
</dbReference>
<feature type="transmembrane region" description="Helical" evidence="8">
    <location>
        <begin position="83"/>
        <end position="106"/>
    </location>
</feature>
<evidence type="ECO:0000256" key="4">
    <source>
        <dbReference type="ARBA" id="ARBA00022989"/>
    </source>
</evidence>
<feature type="transmembrane region" description="Helical" evidence="8">
    <location>
        <begin position="226"/>
        <end position="244"/>
    </location>
</feature>
<dbReference type="Pfam" id="PF01284">
    <property type="entry name" value="MARVEL"/>
    <property type="match status" value="1"/>
</dbReference>
<proteinExistence type="inferred from homology"/>
<keyword evidence="5 7" id="KW-0472">Membrane</keyword>
<keyword evidence="3" id="KW-0677">Repeat</keyword>
<evidence type="ECO:0000256" key="8">
    <source>
        <dbReference type="SAM" id="Phobius"/>
    </source>
</evidence>
<name>A0A6B0R1D2_9CETA</name>
<feature type="transmembrane region" description="Helical" evidence="8">
    <location>
        <begin position="12"/>
        <end position="36"/>
    </location>
</feature>
<keyword evidence="4 8" id="KW-1133">Transmembrane helix</keyword>
<feature type="transmembrane region" description="Helical" evidence="8">
    <location>
        <begin position="48"/>
        <end position="71"/>
    </location>
</feature>
<dbReference type="PANTHER" id="PTHR17068:SF3">
    <property type="entry name" value="MYELOID-ASSOCIATED DIFFERENTIATION MARKER"/>
    <property type="match status" value="1"/>
</dbReference>
<dbReference type="AlphaFoldDB" id="A0A6B0R1D2"/>
<dbReference type="PROSITE" id="PS51225">
    <property type="entry name" value="MARVEL"/>
    <property type="match status" value="2"/>
</dbReference>
<dbReference type="InterPro" id="IPR047123">
    <property type="entry name" value="MYADM-like"/>
</dbReference>
<evidence type="ECO:0000256" key="2">
    <source>
        <dbReference type="ARBA" id="ARBA00022692"/>
    </source>
</evidence>
<dbReference type="EMBL" id="VBQZ03000014">
    <property type="protein sequence ID" value="MXQ82787.1"/>
    <property type="molecule type" value="Genomic_DNA"/>
</dbReference>
<gene>
    <name evidence="10" type="ORF">E5288_WYG022642</name>
</gene>
<evidence type="ECO:0000256" key="3">
    <source>
        <dbReference type="ARBA" id="ARBA00022737"/>
    </source>
</evidence>
<dbReference type="InterPro" id="IPR008253">
    <property type="entry name" value="Marvel"/>
</dbReference>
<dbReference type="PANTHER" id="PTHR17068">
    <property type="entry name" value="MYELOID-ASSOCIATED DIFFERENTIATION MARKER MYADM FAMILY MEMBER"/>
    <property type="match status" value="1"/>
</dbReference>
<organism evidence="10 11">
    <name type="scientific">Bos mutus</name>
    <name type="common">wild yak</name>
    <dbReference type="NCBI Taxonomy" id="72004"/>
    <lineage>
        <taxon>Eukaryota</taxon>
        <taxon>Metazoa</taxon>
        <taxon>Chordata</taxon>
        <taxon>Craniata</taxon>
        <taxon>Vertebrata</taxon>
        <taxon>Euteleostomi</taxon>
        <taxon>Mammalia</taxon>
        <taxon>Eutheria</taxon>
        <taxon>Laurasiatheria</taxon>
        <taxon>Artiodactyla</taxon>
        <taxon>Ruminantia</taxon>
        <taxon>Pecora</taxon>
        <taxon>Bovidae</taxon>
        <taxon>Bovinae</taxon>
        <taxon>Bos</taxon>
    </lineage>
</organism>
<feature type="domain" description="MARVEL" evidence="9">
    <location>
        <begin position="12"/>
        <end position="144"/>
    </location>
</feature>
<evidence type="ECO:0000256" key="6">
    <source>
        <dbReference type="ARBA" id="ARBA00034721"/>
    </source>
</evidence>
<evidence type="ECO:0000256" key="1">
    <source>
        <dbReference type="ARBA" id="ARBA00004141"/>
    </source>
</evidence>
<evidence type="ECO:0000259" key="9">
    <source>
        <dbReference type="PROSITE" id="PS51225"/>
    </source>
</evidence>
<dbReference type="GO" id="GO:0005886">
    <property type="term" value="C:plasma membrane"/>
    <property type="evidence" value="ECO:0007669"/>
    <property type="project" value="TreeGrafter"/>
</dbReference>
<reference evidence="10" key="1">
    <citation type="submission" date="2019-10" db="EMBL/GenBank/DDBJ databases">
        <title>The sequence and de novo assembly of the wild yak genome.</title>
        <authorList>
            <person name="Liu Y."/>
        </authorList>
    </citation>
    <scope>NUCLEOTIDE SEQUENCE [LARGE SCALE GENOMIC DNA]</scope>
    <source>
        <strain evidence="10">WY2019</strain>
    </source>
</reference>
<protein>
    <recommendedName>
        <fullName evidence="9">MARVEL domain-containing protein</fullName>
    </recommendedName>
</protein>
<evidence type="ECO:0000313" key="10">
    <source>
        <dbReference type="EMBL" id="MXQ82787.1"/>
    </source>
</evidence>
<comment type="caution">
    <text evidence="10">The sequence shown here is derived from an EMBL/GenBank/DDBJ whole genome shotgun (WGS) entry which is preliminary data.</text>
</comment>
<feature type="transmembrane region" description="Helical" evidence="8">
    <location>
        <begin position="118"/>
        <end position="137"/>
    </location>
</feature>
<evidence type="ECO:0000313" key="11">
    <source>
        <dbReference type="Proteomes" id="UP000322234"/>
    </source>
</evidence>
<feature type="transmembrane region" description="Helical" evidence="8">
    <location>
        <begin position="186"/>
        <end position="206"/>
    </location>
</feature>
<comment type="similarity">
    <text evidence="6">Belongs to the MAL family.</text>
</comment>
<keyword evidence="11" id="KW-1185">Reference proteome</keyword>